<name>A0ABV5W0Q0_9BACL</name>
<keyword evidence="5" id="KW-1185">Reference proteome</keyword>
<sequence length="297" mass="34097">MDKDLLEQLALWHDKNKYQKIVDRILQMPEQDRDYDVNCHLARALNNLGRYEEALQQLLAMKEQGEHDPLWHFRTGYAYYYLSKYENAEAAFEIASKLDPKDRSASMFLNWSRRDAGQRKRRTKKPKAGQTERQTPFEGFDFSSFWDDSDYALKEYTGAPPTDELIASVEEELGYKLPASYMAMIKVHNGGIPIHSCFPTDEATSWASDHIAITGIMGIDRDKRYSLCGDLGGKFMIEEWGYPDIGVVICDCPSGGHDVPGMRPRRGAGSRSRRPGKRLCHYVFGRKFRDLYSRAGE</sequence>
<accession>A0ABV5W0Q0</accession>
<organism evidence="4 5">
    <name type="scientific">Paenibacillus hodogayensis</name>
    <dbReference type="NCBI Taxonomy" id="279208"/>
    <lineage>
        <taxon>Bacteria</taxon>
        <taxon>Bacillati</taxon>
        <taxon>Bacillota</taxon>
        <taxon>Bacilli</taxon>
        <taxon>Bacillales</taxon>
        <taxon>Paenibacillaceae</taxon>
        <taxon>Paenibacillus</taxon>
    </lineage>
</organism>
<dbReference type="Gene3D" id="3.40.1580.10">
    <property type="entry name" value="SMI1/KNR4-like"/>
    <property type="match status" value="1"/>
</dbReference>
<dbReference type="InterPro" id="IPR018958">
    <property type="entry name" value="Knr4/Smi1-like_dom"/>
</dbReference>
<dbReference type="RefSeq" id="WP_344914301.1">
    <property type="nucleotide sequence ID" value="NZ_BAAAYO010000013.1"/>
</dbReference>
<dbReference type="InterPro" id="IPR037883">
    <property type="entry name" value="Knr4/Smi1-like_sf"/>
</dbReference>
<dbReference type="SUPFAM" id="SSF160631">
    <property type="entry name" value="SMI1/KNR4-like"/>
    <property type="match status" value="1"/>
</dbReference>
<evidence type="ECO:0000313" key="4">
    <source>
        <dbReference type="EMBL" id="MFB9754126.1"/>
    </source>
</evidence>
<feature type="domain" description="Knr4/Smi1-like" evidence="3">
    <location>
        <begin position="160"/>
        <end position="294"/>
    </location>
</feature>
<keyword evidence="1" id="KW-0802">TPR repeat</keyword>
<dbReference type="SMART" id="SM00860">
    <property type="entry name" value="SMI1_KNR4"/>
    <property type="match status" value="1"/>
</dbReference>
<dbReference type="InterPro" id="IPR019734">
    <property type="entry name" value="TPR_rpt"/>
</dbReference>
<evidence type="ECO:0000313" key="5">
    <source>
        <dbReference type="Proteomes" id="UP001589619"/>
    </source>
</evidence>
<evidence type="ECO:0000256" key="2">
    <source>
        <dbReference type="SAM" id="MobiDB-lite"/>
    </source>
</evidence>
<feature type="region of interest" description="Disordered" evidence="2">
    <location>
        <begin position="115"/>
        <end position="134"/>
    </location>
</feature>
<dbReference type="Gene3D" id="1.25.40.10">
    <property type="entry name" value="Tetratricopeptide repeat domain"/>
    <property type="match status" value="1"/>
</dbReference>
<dbReference type="InterPro" id="IPR011990">
    <property type="entry name" value="TPR-like_helical_dom_sf"/>
</dbReference>
<dbReference type="SMART" id="SM00028">
    <property type="entry name" value="TPR"/>
    <property type="match status" value="2"/>
</dbReference>
<dbReference type="Proteomes" id="UP001589619">
    <property type="component" value="Unassembled WGS sequence"/>
</dbReference>
<dbReference type="PROSITE" id="PS50005">
    <property type="entry name" value="TPR"/>
    <property type="match status" value="1"/>
</dbReference>
<dbReference type="SUPFAM" id="SSF48452">
    <property type="entry name" value="TPR-like"/>
    <property type="match status" value="1"/>
</dbReference>
<dbReference type="EMBL" id="JBHMAG010000014">
    <property type="protein sequence ID" value="MFB9754126.1"/>
    <property type="molecule type" value="Genomic_DNA"/>
</dbReference>
<evidence type="ECO:0000256" key="1">
    <source>
        <dbReference type="PROSITE-ProRule" id="PRU00339"/>
    </source>
</evidence>
<gene>
    <name evidence="4" type="ORF">ACFFNY_21370</name>
</gene>
<evidence type="ECO:0000259" key="3">
    <source>
        <dbReference type="SMART" id="SM00860"/>
    </source>
</evidence>
<reference evidence="4 5" key="1">
    <citation type="submission" date="2024-09" db="EMBL/GenBank/DDBJ databases">
        <authorList>
            <person name="Sun Q."/>
            <person name="Mori K."/>
        </authorList>
    </citation>
    <scope>NUCLEOTIDE SEQUENCE [LARGE SCALE GENOMIC DNA]</scope>
    <source>
        <strain evidence="4 5">JCM 12520</strain>
    </source>
</reference>
<proteinExistence type="predicted"/>
<dbReference type="Pfam" id="PF14568">
    <property type="entry name" value="SUKH_6"/>
    <property type="match status" value="1"/>
</dbReference>
<feature type="repeat" description="TPR" evidence="1">
    <location>
        <begin position="69"/>
        <end position="102"/>
    </location>
</feature>
<protein>
    <submittedName>
        <fullName evidence="4">SMI1/KNR4 family protein</fullName>
    </submittedName>
</protein>
<comment type="caution">
    <text evidence="4">The sequence shown here is derived from an EMBL/GenBank/DDBJ whole genome shotgun (WGS) entry which is preliminary data.</text>
</comment>